<dbReference type="Pfam" id="PF09365">
    <property type="entry name" value="DUF2461"/>
    <property type="match status" value="1"/>
</dbReference>
<evidence type="ECO:0008006" key="3">
    <source>
        <dbReference type="Google" id="ProtNLM"/>
    </source>
</evidence>
<keyword evidence="2" id="KW-1185">Reference proteome</keyword>
<dbReference type="PATRIC" id="fig|84292.3.peg.1765"/>
<sequence>MAFDGLDPDAPRFYEELAADNTREWWIANKARYDAVVRGPFEALAAELEPEFGQLKIFRPNRDVRFSADKSPYKLHIGMVSLAPVAFYLQLSATGMLVGGGAYDVPPAALARFRELVDDDRRGPEVEGLLSALAEDDLVPMSEDALRTAPRGYPIDHPRIGLLRLKHLAVGRTEPLADWMWAPEVFDIVSDAWRGVGMWNGWLAENLGDLLIRPDRERPGQR</sequence>
<dbReference type="PANTHER" id="PTHR36452:SF1">
    <property type="entry name" value="DUF2461 DOMAIN-CONTAINING PROTEIN"/>
    <property type="match status" value="1"/>
</dbReference>
<evidence type="ECO:0000313" key="2">
    <source>
        <dbReference type="Proteomes" id="UP000037737"/>
    </source>
</evidence>
<comment type="caution">
    <text evidence="1">The sequence shown here is derived from an EMBL/GenBank/DDBJ whole genome shotgun (WGS) entry which is preliminary data.</text>
</comment>
<accession>A0A0M8MEI7</accession>
<dbReference type="Proteomes" id="UP000037737">
    <property type="component" value="Unassembled WGS sequence"/>
</dbReference>
<dbReference type="PANTHER" id="PTHR36452">
    <property type="entry name" value="CHROMOSOME 12, WHOLE GENOME SHOTGUN SEQUENCE"/>
    <property type="match status" value="1"/>
</dbReference>
<protein>
    <recommendedName>
        <fullName evidence="3">TIGR02453 family protein</fullName>
    </recommendedName>
</protein>
<reference evidence="1" key="1">
    <citation type="submission" date="2015-04" db="EMBL/GenBank/DDBJ databases">
        <title>Complete genome sequence of Microbacterium chocolatum SIT 101, a bacterium enantioselectively hydrolyzing mesomeric diesters.</title>
        <authorList>
            <person name="Li X."/>
            <person name="Xu Y."/>
        </authorList>
    </citation>
    <scope>NUCLEOTIDE SEQUENCE [LARGE SCALE GENOMIC DNA]</scope>
    <source>
        <strain evidence="1">SIT 101</strain>
    </source>
</reference>
<dbReference type="AlphaFoldDB" id="A0A0M8MEI7"/>
<dbReference type="KEGG" id="mcw:A8L33_13495"/>
<dbReference type="EMBL" id="LAVO01000007">
    <property type="protein sequence ID" value="KOS10856.1"/>
    <property type="molecule type" value="Genomic_DNA"/>
</dbReference>
<evidence type="ECO:0000313" key="1">
    <source>
        <dbReference type="EMBL" id="KOS10856.1"/>
    </source>
</evidence>
<proteinExistence type="predicted"/>
<dbReference type="OrthoDB" id="9794241at2"/>
<gene>
    <name evidence="1" type="ORF">XI38_08660</name>
</gene>
<dbReference type="InterPro" id="IPR012808">
    <property type="entry name" value="CHP02453"/>
</dbReference>
<name>A0A0M8MEI7_9MICO</name>
<organism evidence="1 2">
    <name type="scientific">Microbacterium aurantiacum</name>
    <dbReference type="NCBI Taxonomy" id="162393"/>
    <lineage>
        <taxon>Bacteria</taxon>
        <taxon>Bacillati</taxon>
        <taxon>Actinomycetota</taxon>
        <taxon>Actinomycetes</taxon>
        <taxon>Micrococcales</taxon>
        <taxon>Microbacteriaceae</taxon>
        <taxon>Microbacterium</taxon>
    </lineage>
</organism>